<feature type="region of interest" description="Disordered" evidence="1">
    <location>
        <begin position="51"/>
        <end position="81"/>
    </location>
</feature>
<organism evidence="2 3">
    <name type="scientific">Colletotrichum trifolii</name>
    <dbReference type="NCBI Taxonomy" id="5466"/>
    <lineage>
        <taxon>Eukaryota</taxon>
        <taxon>Fungi</taxon>
        <taxon>Dikarya</taxon>
        <taxon>Ascomycota</taxon>
        <taxon>Pezizomycotina</taxon>
        <taxon>Sordariomycetes</taxon>
        <taxon>Hypocreomycetidae</taxon>
        <taxon>Glomerellales</taxon>
        <taxon>Glomerellaceae</taxon>
        <taxon>Colletotrichum</taxon>
        <taxon>Colletotrichum orbiculare species complex</taxon>
    </lineage>
</organism>
<proteinExistence type="predicted"/>
<evidence type="ECO:0000313" key="3">
    <source>
        <dbReference type="Proteomes" id="UP000295703"/>
    </source>
</evidence>
<accession>A0A4R8RHB2</accession>
<dbReference type="AlphaFoldDB" id="A0A4R8RHB2"/>
<comment type="caution">
    <text evidence="2">The sequence shown here is derived from an EMBL/GenBank/DDBJ whole genome shotgun (WGS) entry which is preliminary data.</text>
</comment>
<reference evidence="2 3" key="1">
    <citation type="submission" date="2018-12" db="EMBL/GenBank/DDBJ databases">
        <title>Genome sequence and assembly of Colletotrichum trifolii.</title>
        <authorList>
            <person name="Gan P."/>
            <person name="Shirasu K."/>
        </authorList>
    </citation>
    <scope>NUCLEOTIDE SEQUENCE [LARGE SCALE GENOMIC DNA]</scope>
    <source>
        <strain evidence="2 3">543-2</strain>
    </source>
</reference>
<dbReference type="Proteomes" id="UP000295703">
    <property type="component" value="Unassembled WGS sequence"/>
</dbReference>
<evidence type="ECO:0000313" key="2">
    <source>
        <dbReference type="EMBL" id="TDZ61502.1"/>
    </source>
</evidence>
<dbReference type="EMBL" id="RYZW01000031">
    <property type="protein sequence ID" value="TDZ61502.1"/>
    <property type="molecule type" value="Genomic_DNA"/>
</dbReference>
<evidence type="ECO:0000256" key="1">
    <source>
        <dbReference type="SAM" id="MobiDB-lite"/>
    </source>
</evidence>
<gene>
    <name evidence="2" type="ORF">CTRI78_v004308</name>
</gene>
<keyword evidence="3" id="KW-1185">Reference proteome</keyword>
<protein>
    <submittedName>
        <fullName evidence="2">Uncharacterized protein</fullName>
    </submittedName>
</protein>
<name>A0A4R8RHB2_COLTR</name>
<sequence>MPASIRLADKSPSSRGAFFLLVFQHRDSPPLLGHHVPFRQSSDAHLHLRGNITAGRPSSSRWPCNLPTQNPTGLRCSDLPS</sequence>
<feature type="compositionally biased region" description="Polar residues" evidence="1">
    <location>
        <begin position="56"/>
        <end position="72"/>
    </location>
</feature>